<dbReference type="Proteomes" id="UP000055611">
    <property type="component" value="Chromosome"/>
</dbReference>
<evidence type="ECO:0000313" key="12">
    <source>
        <dbReference type="Proteomes" id="UP000055611"/>
    </source>
</evidence>
<reference evidence="11 13" key="2">
    <citation type="submission" date="2019-03" db="EMBL/GenBank/DDBJ databases">
        <title>Genomic Encyclopedia of Type Strains, Phase IV (KMG-IV): sequencing the most valuable type-strain genomes for metagenomic binning, comparative biology and taxonomic classification.</title>
        <authorList>
            <person name="Goeker M."/>
        </authorList>
    </citation>
    <scope>NUCLEOTIDE SEQUENCE [LARGE SCALE GENOMIC DNA]</scope>
    <source>
        <strain evidence="11 13">DSM 101483</strain>
    </source>
</reference>
<comment type="similarity">
    <text evidence="2">Belongs to the major facilitator superfamily. EmrB family.</text>
</comment>
<keyword evidence="12" id="KW-1185">Reference proteome</keyword>
<keyword evidence="5 8" id="KW-0812">Transmembrane</keyword>
<feature type="transmembrane region" description="Helical" evidence="8">
    <location>
        <begin position="51"/>
        <end position="71"/>
    </location>
</feature>
<feature type="transmembrane region" description="Helical" evidence="8">
    <location>
        <begin position="170"/>
        <end position="192"/>
    </location>
</feature>
<dbReference type="CDD" id="cd17503">
    <property type="entry name" value="MFS_LmrB_MDR_like"/>
    <property type="match status" value="1"/>
</dbReference>
<dbReference type="KEGG" id="dej:AWY79_08060"/>
<evidence type="ECO:0000256" key="2">
    <source>
        <dbReference type="ARBA" id="ARBA00008537"/>
    </source>
</evidence>
<dbReference type="InterPro" id="IPR004638">
    <property type="entry name" value="EmrB-like"/>
</dbReference>
<dbReference type="InterPro" id="IPR020846">
    <property type="entry name" value="MFS_dom"/>
</dbReference>
<dbReference type="InterPro" id="IPR036259">
    <property type="entry name" value="MFS_trans_sf"/>
</dbReference>
<dbReference type="GO" id="GO:0005886">
    <property type="term" value="C:plasma membrane"/>
    <property type="evidence" value="ECO:0007669"/>
    <property type="project" value="UniProtKB-SubCell"/>
</dbReference>
<protein>
    <submittedName>
        <fullName evidence="11">DHA2 family multidrug resistance protein</fullName>
    </submittedName>
    <submittedName>
        <fullName evidence="10">EmrB/QacA subfamily drug resistance transporter</fullName>
    </submittedName>
</protein>
<organism evidence="11 13">
    <name type="scientific">Pseudodesulfovibrio indicus</name>
    <dbReference type="NCBI Taxonomy" id="1716143"/>
    <lineage>
        <taxon>Bacteria</taxon>
        <taxon>Pseudomonadati</taxon>
        <taxon>Thermodesulfobacteriota</taxon>
        <taxon>Desulfovibrionia</taxon>
        <taxon>Desulfovibrionales</taxon>
        <taxon>Desulfovibrionaceae</taxon>
    </lineage>
</organism>
<keyword evidence="6 8" id="KW-1133">Transmembrane helix</keyword>
<dbReference type="Pfam" id="PF07690">
    <property type="entry name" value="MFS_1"/>
    <property type="match status" value="1"/>
</dbReference>
<dbReference type="GO" id="GO:0022857">
    <property type="term" value="F:transmembrane transporter activity"/>
    <property type="evidence" value="ECO:0007669"/>
    <property type="project" value="InterPro"/>
</dbReference>
<feature type="transmembrane region" description="Helical" evidence="8">
    <location>
        <begin position="236"/>
        <end position="254"/>
    </location>
</feature>
<accession>A0A126QN23</accession>
<dbReference type="Gene3D" id="1.20.1720.10">
    <property type="entry name" value="Multidrug resistance protein D"/>
    <property type="match status" value="1"/>
</dbReference>
<feature type="transmembrane region" description="Helical" evidence="8">
    <location>
        <begin position="339"/>
        <end position="355"/>
    </location>
</feature>
<feature type="transmembrane region" description="Helical" evidence="8">
    <location>
        <begin position="12"/>
        <end position="31"/>
    </location>
</feature>
<feature type="transmembrane region" description="Helical" evidence="8">
    <location>
        <begin position="109"/>
        <end position="130"/>
    </location>
</feature>
<dbReference type="PRINTS" id="PR01036">
    <property type="entry name" value="TCRTETB"/>
</dbReference>
<evidence type="ECO:0000256" key="3">
    <source>
        <dbReference type="ARBA" id="ARBA00022448"/>
    </source>
</evidence>
<gene>
    <name evidence="10" type="ORF">AWY79_08060</name>
    <name evidence="11" type="ORF">EDC59_101485</name>
</gene>
<dbReference type="EMBL" id="CP014206">
    <property type="protein sequence ID" value="AMK11068.1"/>
    <property type="molecule type" value="Genomic_DNA"/>
</dbReference>
<sequence>MSLFKDPEEMSPAERWTIAFTVVFGAFMAVMDTSVVNVSMPHMMGGFGTDLSAITWVATSYSIAEIIMVTMSGWWSALMGRKNFYLASFALFTVGSILCGTATTFPQMIVYRIIQGIGGGALIPISQAILRETFPPAQQGMAMALYGMGVVLAPALGPICGGWLTDAWGWPWIFYINVPVCALGMLLTMRFVHDPPYLRRGIQAVDWLGIGLLTVCLTGMQVVLERGNDEQWFDSPMIVWWTGATLISLGALIFWELRCKDPVVNLRVLKDRNLVFGSVMGLVFGVSLFGTTFVLPQFTQKILGYPAFESGLVLAPRALVLMVMMPVAGWAFQRAGAKPLLLAGIGVIVYSYYLLMQLSTTAGFPDLIPPLVVMGIGMPFMFVPLSTVSLISVDRSLITDASSFYTLTRRVGGNIGYSLAAVLLDRGEAIHRAYLTDHVSEMSPATRDWLAGMVQALLAKGVGAAQAMNVALGLLEKNVMRQATMLAYNDISFVFGCLFFVLVPMVFFLPGRTAIRALMGRKTK</sequence>
<keyword evidence="4" id="KW-1003">Cell membrane</keyword>
<evidence type="ECO:0000256" key="6">
    <source>
        <dbReference type="ARBA" id="ARBA00022989"/>
    </source>
</evidence>
<feature type="transmembrane region" description="Helical" evidence="8">
    <location>
        <begin position="142"/>
        <end position="164"/>
    </location>
</feature>
<feature type="transmembrane region" description="Helical" evidence="8">
    <location>
        <begin position="491"/>
        <end position="515"/>
    </location>
</feature>
<evidence type="ECO:0000313" key="13">
    <source>
        <dbReference type="Proteomes" id="UP000295506"/>
    </source>
</evidence>
<keyword evidence="7 8" id="KW-0472">Membrane</keyword>
<evidence type="ECO:0000256" key="5">
    <source>
        <dbReference type="ARBA" id="ARBA00022692"/>
    </source>
</evidence>
<dbReference type="PANTHER" id="PTHR42718:SF9">
    <property type="entry name" value="MAJOR FACILITATOR SUPERFAMILY MULTIDRUG TRANSPORTER MFSC"/>
    <property type="match status" value="1"/>
</dbReference>
<dbReference type="SUPFAM" id="SSF103473">
    <property type="entry name" value="MFS general substrate transporter"/>
    <property type="match status" value="1"/>
</dbReference>
<evidence type="ECO:0000256" key="4">
    <source>
        <dbReference type="ARBA" id="ARBA00022475"/>
    </source>
</evidence>
<dbReference type="PANTHER" id="PTHR42718">
    <property type="entry name" value="MAJOR FACILITATOR SUPERFAMILY MULTIDRUG TRANSPORTER MFSC"/>
    <property type="match status" value="1"/>
</dbReference>
<evidence type="ECO:0000256" key="8">
    <source>
        <dbReference type="SAM" id="Phobius"/>
    </source>
</evidence>
<dbReference type="PROSITE" id="PS50850">
    <property type="entry name" value="MFS"/>
    <property type="match status" value="1"/>
</dbReference>
<dbReference type="InterPro" id="IPR011701">
    <property type="entry name" value="MFS"/>
</dbReference>
<dbReference type="Gene3D" id="1.20.1250.20">
    <property type="entry name" value="MFS general substrate transporter like domains"/>
    <property type="match status" value="1"/>
</dbReference>
<evidence type="ECO:0000256" key="1">
    <source>
        <dbReference type="ARBA" id="ARBA00004651"/>
    </source>
</evidence>
<evidence type="ECO:0000256" key="7">
    <source>
        <dbReference type="ARBA" id="ARBA00023136"/>
    </source>
</evidence>
<keyword evidence="3" id="KW-0813">Transport</keyword>
<dbReference type="RefSeq" id="WP_066802312.1">
    <property type="nucleotide sequence ID" value="NZ_CP014206.1"/>
</dbReference>
<dbReference type="EMBL" id="SOBK01000001">
    <property type="protein sequence ID" value="TDT92081.1"/>
    <property type="molecule type" value="Genomic_DNA"/>
</dbReference>
<comment type="subcellular location">
    <subcellularLocation>
        <location evidence="1">Cell membrane</location>
        <topology evidence="1">Multi-pass membrane protein</topology>
    </subcellularLocation>
</comment>
<feature type="domain" description="Major facilitator superfamily (MFS) profile" evidence="9">
    <location>
        <begin position="18"/>
        <end position="514"/>
    </location>
</feature>
<name>A0A126QN23_9BACT</name>
<feature type="transmembrane region" description="Helical" evidence="8">
    <location>
        <begin position="274"/>
        <end position="294"/>
    </location>
</feature>
<evidence type="ECO:0000313" key="11">
    <source>
        <dbReference type="EMBL" id="TDT92081.1"/>
    </source>
</evidence>
<feature type="transmembrane region" description="Helical" evidence="8">
    <location>
        <begin position="204"/>
        <end position="224"/>
    </location>
</feature>
<feature type="transmembrane region" description="Helical" evidence="8">
    <location>
        <begin position="367"/>
        <end position="393"/>
    </location>
</feature>
<dbReference type="AlphaFoldDB" id="A0A126QN23"/>
<evidence type="ECO:0000313" key="10">
    <source>
        <dbReference type="EMBL" id="AMK11068.1"/>
    </source>
</evidence>
<dbReference type="Proteomes" id="UP000295506">
    <property type="component" value="Unassembled WGS sequence"/>
</dbReference>
<feature type="transmembrane region" description="Helical" evidence="8">
    <location>
        <begin position="314"/>
        <end position="332"/>
    </location>
</feature>
<evidence type="ECO:0000259" key="9">
    <source>
        <dbReference type="PROSITE" id="PS50850"/>
    </source>
</evidence>
<feature type="transmembrane region" description="Helical" evidence="8">
    <location>
        <begin position="83"/>
        <end position="103"/>
    </location>
</feature>
<proteinExistence type="inferred from homology"/>
<reference evidence="10 12" key="1">
    <citation type="journal article" date="2016" name="Front. Microbiol.">
        <title>Genome Sequence of the Piezophilic, Mesophilic Sulfate-Reducing Bacterium Desulfovibrio indicus J2T.</title>
        <authorList>
            <person name="Cao J."/>
            <person name="Maignien L."/>
            <person name="Shao Z."/>
            <person name="Alain K."/>
            <person name="Jebbar M."/>
        </authorList>
    </citation>
    <scope>NUCLEOTIDE SEQUENCE [LARGE SCALE GENOMIC DNA]</scope>
    <source>
        <strain evidence="10 12">J2</strain>
    </source>
</reference>
<dbReference type="NCBIfam" id="TIGR00711">
    <property type="entry name" value="efflux_EmrB"/>
    <property type="match status" value="1"/>
</dbReference>